<dbReference type="EMBL" id="GEDG01027328">
    <property type="protein sequence ID" value="JAP13915.1"/>
    <property type="molecule type" value="Transcribed_RNA"/>
</dbReference>
<accession>A0A0V0H381</accession>
<protein>
    <submittedName>
        <fullName evidence="1">Putative ovule protein</fullName>
    </submittedName>
</protein>
<sequence>MQCTSSARCDAGIVRDIEIIFFSSMAYDSIEHERVYVSDTTSCLNIVSTLLVRYCVNHVSRILQNVNGCLSNSPKVV</sequence>
<dbReference type="AlphaFoldDB" id="A0A0V0H381"/>
<name>A0A0V0H381_SOLCH</name>
<proteinExistence type="predicted"/>
<reference evidence="1" key="1">
    <citation type="submission" date="2015-12" db="EMBL/GenBank/DDBJ databases">
        <title>Gene expression during late stages of embryo sac development: a critical building block for successful pollen-pistil interactions.</title>
        <authorList>
            <person name="Liu Y."/>
            <person name="Joly V."/>
            <person name="Sabar M."/>
            <person name="Matton D.P."/>
        </authorList>
    </citation>
    <scope>NUCLEOTIDE SEQUENCE</scope>
</reference>
<organism evidence="1">
    <name type="scientific">Solanum chacoense</name>
    <name type="common">Chaco potato</name>
    <dbReference type="NCBI Taxonomy" id="4108"/>
    <lineage>
        <taxon>Eukaryota</taxon>
        <taxon>Viridiplantae</taxon>
        <taxon>Streptophyta</taxon>
        <taxon>Embryophyta</taxon>
        <taxon>Tracheophyta</taxon>
        <taxon>Spermatophyta</taxon>
        <taxon>Magnoliopsida</taxon>
        <taxon>eudicotyledons</taxon>
        <taxon>Gunneridae</taxon>
        <taxon>Pentapetalae</taxon>
        <taxon>asterids</taxon>
        <taxon>lamiids</taxon>
        <taxon>Solanales</taxon>
        <taxon>Solanaceae</taxon>
        <taxon>Solanoideae</taxon>
        <taxon>Solaneae</taxon>
        <taxon>Solanum</taxon>
    </lineage>
</organism>
<evidence type="ECO:0000313" key="1">
    <source>
        <dbReference type="EMBL" id="JAP13915.1"/>
    </source>
</evidence>